<sequence length="232" mass="25475">MDRKRIIEKVAKCFALAHSQGASPNEVETALRQARNLMKQHNLLEDELHASLASEHSVTTKTLRQPSGWMHSLAGVCAQAFDCDYLAYNSYNTGWSFKFVGVGISPELAAYAYSSLVLQLRQARSQHVSAQKRCKLATKRRRGQIFAEGWISAVSSKVNQFAGDLDPEAQQAITAYLAVHHPNVTTTEHKTTKAVGHDQRSLIAGWEQGANAALHRGVANTTQPVLAIGGRR</sequence>
<dbReference type="InterPro" id="IPR055592">
    <property type="entry name" value="DUF7168"/>
</dbReference>
<feature type="domain" description="DUF7168" evidence="2">
    <location>
        <begin position="56"/>
        <end position="190"/>
    </location>
</feature>
<evidence type="ECO:0000259" key="2">
    <source>
        <dbReference type="Pfam" id="PF23771"/>
    </source>
</evidence>
<dbReference type="PIRSF" id="PIRSF028111">
    <property type="entry name" value="UCP028111"/>
    <property type="match status" value="1"/>
</dbReference>
<dbReference type="Pfam" id="PF23771">
    <property type="entry name" value="DUF7168"/>
    <property type="match status" value="1"/>
</dbReference>
<dbReference type="EMBL" id="JAUQOO010000032">
    <property type="protein sequence ID" value="MDO7930188.1"/>
    <property type="molecule type" value="Genomic_DNA"/>
</dbReference>
<keyword evidence="4" id="KW-1185">Reference proteome</keyword>
<dbReference type="RefSeq" id="WP_304576025.1">
    <property type="nucleotide sequence ID" value="NZ_JAUQOO010000032.1"/>
</dbReference>
<evidence type="ECO:0000313" key="4">
    <source>
        <dbReference type="Proteomes" id="UP001223016"/>
    </source>
</evidence>
<dbReference type="InterPro" id="IPR016868">
    <property type="entry name" value="Phage_B3_Orf5"/>
</dbReference>
<gene>
    <name evidence="3" type="ORF">Q6A51_25765</name>
</gene>
<dbReference type="InterPro" id="IPR024498">
    <property type="entry name" value="DUF2786"/>
</dbReference>
<evidence type="ECO:0000259" key="1">
    <source>
        <dbReference type="Pfam" id="PF10979"/>
    </source>
</evidence>
<organism evidence="3 4">
    <name type="scientific">Pseudomonas serbiensis</name>
    <dbReference type="NCBI Taxonomy" id="3064350"/>
    <lineage>
        <taxon>Bacteria</taxon>
        <taxon>Pseudomonadati</taxon>
        <taxon>Pseudomonadota</taxon>
        <taxon>Gammaproteobacteria</taxon>
        <taxon>Pseudomonadales</taxon>
        <taxon>Pseudomonadaceae</taxon>
        <taxon>Pseudomonas</taxon>
    </lineage>
</organism>
<dbReference type="Proteomes" id="UP001223016">
    <property type="component" value="Unassembled WGS sequence"/>
</dbReference>
<evidence type="ECO:0000313" key="3">
    <source>
        <dbReference type="EMBL" id="MDO7930188.1"/>
    </source>
</evidence>
<comment type="caution">
    <text evidence="3">The sequence shown here is derived from an EMBL/GenBank/DDBJ whole genome shotgun (WGS) entry which is preliminary data.</text>
</comment>
<accession>A0ABT9CXE8</accession>
<name>A0ABT9CXE8_9PSED</name>
<proteinExistence type="predicted"/>
<dbReference type="Pfam" id="PF10979">
    <property type="entry name" value="DUF2786"/>
    <property type="match status" value="1"/>
</dbReference>
<feature type="domain" description="DUF2786" evidence="1">
    <location>
        <begin position="5"/>
        <end position="43"/>
    </location>
</feature>
<reference evidence="3 4" key="1">
    <citation type="submission" date="2023-07" db="EMBL/GenBank/DDBJ databases">
        <title>Identification of four novel Pseudomonas species associated with bacterial leaf spot of cucurbits.</title>
        <authorList>
            <person name="Fullem K.R."/>
        </authorList>
    </citation>
    <scope>NUCLEOTIDE SEQUENCE [LARGE SCALE GENOMIC DNA]</scope>
    <source>
        <strain evidence="3 4">KFB 138</strain>
    </source>
</reference>
<protein>
    <submittedName>
        <fullName evidence="3">DUF2786 domain-containing protein</fullName>
    </submittedName>
</protein>